<evidence type="ECO:0000313" key="3">
    <source>
        <dbReference type="Proteomes" id="UP000299102"/>
    </source>
</evidence>
<sequence>MSVASKSGGLHACTGNRTHDNCSRNHMTAILIPLYLPLLQDLVFFLLCLGLKGLQRVIRSKLGTKPAAADSTSGPPIQSQPTRLRLVTVLTHCVE</sequence>
<protein>
    <submittedName>
        <fullName evidence="2">Uncharacterized protein</fullName>
    </submittedName>
</protein>
<keyword evidence="1" id="KW-0812">Transmembrane</keyword>
<accession>A0A4C1VPT7</accession>
<organism evidence="2 3">
    <name type="scientific">Eumeta variegata</name>
    <name type="common">Bagworm moth</name>
    <name type="synonym">Eumeta japonica</name>
    <dbReference type="NCBI Taxonomy" id="151549"/>
    <lineage>
        <taxon>Eukaryota</taxon>
        <taxon>Metazoa</taxon>
        <taxon>Ecdysozoa</taxon>
        <taxon>Arthropoda</taxon>
        <taxon>Hexapoda</taxon>
        <taxon>Insecta</taxon>
        <taxon>Pterygota</taxon>
        <taxon>Neoptera</taxon>
        <taxon>Endopterygota</taxon>
        <taxon>Lepidoptera</taxon>
        <taxon>Glossata</taxon>
        <taxon>Ditrysia</taxon>
        <taxon>Tineoidea</taxon>
        <taxon>Psychidae</taxon>
        <taxon>Oiketicinae</taxon>
        <taxon>Eumeta</taxon>
    </lineage>
</organism>
<name>A0A4C1VPT7_EUMVA</name>
<keyword evidence="1" id="KW-0472">Membrane</keyword>
<gene>
    <name evidence="2" type="ORF">EVAR_23101_1</name>
</gene>
<keyword evidence="3" id="KW-1185">Reference proteome</keyword>
<comment type="caution">
    <text evidence="2">The sequence shown here is derived from an EMBL/GenBank/DDBJ whole genome shotgun (WGS) entry which is preliminary data.</text>
</comment>
<dbReference type="EMBL" id="BGZK01000370">
    <property type="protein sequence ID" value="GBP39775.1"/>
    <property type="molecule type" value="Genomic_DNA"/>
</dbReference>
<evidence type="ECO:0000313" key="2">
    <source>
        <dbReference type="EMBL" id="GBP39775.1"/>
    </source>
</evidence>
<dbReference type="AlphaFoldDB" id="A0A4C1VPT7"/>
<proteinExistence type="predicted"/>
<keyword evidence="1" id="KW-1133">Transmembrane helix</keyword>
<dbReference type="Proteomes" id="UP000299102">
    <property type="component" value="Unassembled WGS sequence"/>
</dbReference>
<evidence type="ECO:0000256" key="1">
    <source>
        <dbReference type="SAM" id="Phobius"/>
    </source>
</evidence>
<feature type="transmembrane region" description="Helical" evidence="1">
    <location>
        <begin position="30"/>
        <end position="51"/>
    </location>
</feature>
<reference evidence="2 3" key="1">
    <citation type="journal article" date="2019" name="Commun. Biol.">
        <title>The bagworm genome reveals a unique fibroin gene that provides high tensile strength.</title>
        <authorList>
            <person name="Kono N."/>
            <person name="Nakamura H."/>
            <person name="Ohtoshi R."/>
            <person name="Tomita M."/>
            <person name="Numata K."/>
            <person name="Arakawa K."/>
        </authorList>
    </citation>
    <scope>NUCLEOTIDE SEQUENCE [LARGE SCALE GENOMIC DNA]</scope>
</reference>